<name>A0A8S5SNR7_9CAUD</name>
<dbReference type="EMBL" id="BK032636">
    <property type="protein sequence ID" value="DAF52451.1"/>
    <property type="molecule type" value="Genomic_DNA"/>
</dbReference>
<organism evidence="1">
    <name type="scientific">Siphoviridae sp. cteZR38</name>
    <dbReference type="NCBI Taxonomy" id="2827906"/>
    <lineage>
        <taxon>Viruses</taxon>
        <taxon>Duplodnaviria</taxon>
        <taxon>Heunggongvirae</taxon>
        <taxon>Uroviricota</taxon>
        <taxon>Caudoviricetes</taxon>
    </lineage>
</organism>
<evidence type="ECO:0000313" key="1">
    <source>
        <dbReference type="EMBL" id="DAF52451.1"/>
    </source>
</evidence>
<sequence>MFTLMFTVVKVFTATPPTIYIIPINNIGSSRT</sequence>
<protein>
    <submittedName>
        <fullName evidence="1">Uncharacterized protein</fullName>
    </submittedName>
</protein>
<proteinExistence type="predicted"/>
<accession>A0A8S5SNR7</accession>
<reference evidence="1" key="1">
    <citation type="journal article" date="2021" name="Proc. Natl. Acad. Sci. U.S.A.">
        <title>A Catalog of Tens of Thousands of Viruses from Human Metagenomes Reveals Hidden Associations with Chronic Diseases.</title>
        <authorList>
            <person name="Tisza M.J."/>
            <person name="Buck C.B."/>
        </authorList>
    </citation>
    <scope>NUCLEOTIDE SEQUENCE</scope>
    <source>
        <strain evidence="1">CteZR38</strain>
    </source>
</reference>